<sequence length="381" mass="44562">MLLTLTNIILTIDFKALQKFAYTSFLEVFFMQRYSSTQINSELFWKFPKFLSENKKYADLSNDDRVAYMLIKDRYRYSLSNNWIDEKGDVYVYFTIEELRELLHVGKNKVTRVKQHLMDYDLLEIEKQGFDPKKKKNFPDRIYLLQPDYDPTDLISISQASQVSALEQSGFPKMGSRGSNQGSLDIKGKSDSEICNKGTSALEQSDFPKMGTNKDKNNSDTIKDTDTDTQKWNFSPDSYPKEIVVKQNKDLLKHLSSTLTDDKDLPMFLNNESIDLITLWFKTPEAAHDCISVILNAANDSRKEAMEQIGRHELYFEDCNNELKREITRKLRRYFNKMRTAKPGEIKNPRSYLYTTMRNTFDKWQNDILVAEKEDSDNNKK</sequence>
<feature type="domain" description="Replication initiator protein A C-terminal" evidence="3">
    <location>
        <begin position="269"/>
        <end position="366"/>
    </location>
</feature>
<accession>O50354</accession>
<dbReference type="PATRIC" id="fig|585520.4.peg.20"/>
<dbReference type="Pfam" id="PF06970">
    <property type="entry name" value="RepA_N"/>
    <property type="match status" value="1"/>
</dbReference>
<evidence type="ECO:0000256" key="1">
    <source>
        <dbReference type="SAM" id="MobiDB-lite"/>
    </source>
</evidence>
<feature type="domain" description="Replication initiator A N-terminal" evidence="2">
    <location>
        <begin position="43"/>
        <end position="117"/>
    </location>
</feature>
<geneLocation type="plasmid" evidence="4">
    <name>pLH1</name>
</geneLocation>
<dbReference type="RefSeq" id="WP_010891132.1">
    <property type="nucleotide sequence ID" value="NC_002102.1"/>
</dbReference>
<dbReference type="EMBL" id="AJ222725">
    <property type="protein sequence ID" value="CAA10972.1"/>
    <property type="molecule type" value="Genomic_DNA"/>
</dbReference>
<dbReference type="InterPro" id="IPR010724">
    <property type="entry name" value="RepA_N"/>
</dbReference>
<organism evidence="4">
    <name type="scientific">Lactobacillus helveticus DSM 20075 = CGMCC 1.1877</name>
    <dbReference type="NCBI Taxonomy" id="585520"/>
    <lineage>
        <taxon>Bacteria</taxon>
        <taxon>Bacillati</taxon>
        <taxon>Bacillota</taxon>
        <taxon>Bacilli</taxon>
        <taxon>Lactobacillales</taxon>
        <taxon>Lactobacillaceae</taxon>
        <taxon>Lactobacillus</taxon>
    </lineage>
</organism>
<dbReference type="PIR" id="T46705">
    <property type="entry name" value="T46705"/>
</dbReference>
<evidence type="ECO:0000259" key="3">
    <source>
        <dbReference type="Pfam" id="PF18008"/>
    </source>
</evidence>
<reference evidence="4" key="2">
    <citation type="submission" date="1997-12" db="EMBL/GenBank/DDBJ databases">
        <authorList>
            <person name="Thompson J.K."/>
        </authorList>
    </citation>
    <scope>NUCLEOTIDE SEQUENCE [LARGE SCALE GENOMIC DNA]</scope>
    <source>
        <strain evidence="4">ATCC15009</strain>
        <plasmid evidence="4">pLH1</plasmid>
    </source>
</reference>
<protein>
    <submittedName>
        <fullName evidence="4">Putative replication protein</fullName>
    </submittedName>
</protein>
<keyword evidence="4" id="KW-0614">Plasmid</keyword>
<feature type="region of interest" description="Disordered" evidence="1">
    <location>
        <begin position="170"/>
        <end position="233"/>
    </location>
</feature>
<dbReference type="InterPro" id="IPR041151">
    <property type="entry name" value="Bac_RepA_C"/>
</dbReference>
<feature type="compositionally biased region" description="Basic and acidic residues" evidence="1">
    <location>
        <begin position="212"/>
        <end position="229"/>
    </location>
</feature>
<evidence type="ECO:0000313" key="4">
    <source>
        <dbReference type="EMBL" id="CAA10972.1"/>
    </source>
</evidence>
<dbReference type="Pfam" id="PF18008">
    <property type="entry name" value="Bac_RepA_C"/>
    <property type="match status" value="1"/>
</dbReference>
<dbReference type="SMR" id="O50354"/>
<proteinExistence type="predicted"/>
<evidence type="ECO:0000259" key="2">
    <source>
        <dbReference type="Pfam" id="PF06970"/>
    </source>
</evidence>
<gene>
    <name evidence="4" type="primary">orf-381</name>
</gene>
<reference evidence="4" key="1">
    <citation type="submission" date="1997-12" db="EMBL/GenBank/DDBJ databases">
        <title>Complete sequence of plasmid pLH1 from Lactobacillus helveticus ATCC15009.</title>
        <authorList>
            <person name="Thompson K."/>
            <person name="McConville K.J."/>
            <person name="McReynolds C."/>
            <person name="Foley S."/>
        </authorList>
    </citation>
    <scope>NUCLEOTIDE SEQUENCE [LARGE SCALE GENOMIC DNA]</scope>
    <source>
        <strain evidence="4">ATCC15009</strain>
        <plasmid evidence="4">pLH1</plasmid>
    </source>
</reference>
<name>O50354_LACHE</name>
<dbReference type="AlphaFoldDB" id="O50354"/>